<dbReference type="PANTHER" id="PTHR34582:SF6">
    <property type="entry name" value="UPF0702 TRANSMEMBRANE PROTEIN YCAP"/>
    <property type="match status" value="1"/>
</dbReference>
<dbReference type="KEGG" id="palo:E6C60_0325"/>
<reference evidence="9 10" key="1">
    <citation type="submission" date="2019-05" db="EMBL/GenBank/DDBJ databases">
        <authorList>
            <person name="Chen C."/>
        </authorList>
    </citation>
    <scope>NUCLEOTIDE SEQUENCE [LARGE SCALE GENOMIC DNA]</scope>
    <source>
        <strain evidence="9 10">HB172198</strain>
    </source>
</reference>
<dbReference type="GO" id="GO:0005886">
    <property type="term" value="C:plasma membrane"/>
    <property type="evidence" value="ECO:0007669"/>
    <property type="project" value="UniProtKB-SubCell"/>
</dbReference>
<feature type="transmembrane region" description="Helical" evidence="7">
    <location>
        <begin position="12"/>
        <end position="30"/>
    </location>
</feature>
<evidence type="ECO:0000256" key="3">
    <source>
        <dbReference type="ARBA" id="ARBA00022475"/>
    </source>
</evidence>
<evidence type="ECO:0000313" key="9">
    <source>
        <dbReference type="EMBL" id="QCT01050.1"/>
    </source>
</evidence>
<dbReference type="InterPro" id="IPR023090">
    <property type="entry name" value="UPF0702_alpha/beta_dom_sf"/>
</dbReference>
<dbReference type="Proteomes" id="UP000300879">
    <property type="component" value="Chromosome"/>
</dbReference>
<dbReference type="AlphaFoldDB" id="A0A4P8XHX6"/>
<keyword evidence="6 7" id="KW-0472">Membrane</keyword>
<keyword evidence="5 7" id="KW-1133">Transmembrane helix</keyword>
<evidence type="ECO:0000256" key="6">
    <source>
        <dbReference type="ARBA" id="ARBA00023136"/>
    </source>
</evidence>
<accession>A0A4P8XHX6</accession>
<evidence type="ECO:0000313" key="10">
    <source>
        <dbReference type="Proteomes" id="UP000300879"/>
    </source>
</evidence>
<proteinExistence type="inferred from homology"/>
<keyword evidence="4 7" id="KW-0812">Transmembrane</keyword>
<feature type="transmembrane region" description="Helical" evidence="7">
    <location>
        <begin position="63"/>
        <end position="85"/>
    </location>
</feature>
<evidence type="ECO:0000256" key="2">
    <source>
        <dbReference type="ARBA" id="ARBA00006448"/>
    </source>
</evidence>
<dbReference type="RefSeq" id="WP_325053172.1">
    <property type="nucleotide sequence ID" value="NZ_CP040396.1"/>
</dbReference>
<evidence type="ECO:0000256" key="5">
    <source>
        <dbReference type="ARBA" id="ARBA00022989"/>
    </source>
</evidence>
<dbReference type="EMBL" id="CP040396">
    <property type="protein sequence ID" value="QCT01050.1"/>
    <property type="molecule type" value="Genomic_DNA"/>
</dbReference>
<gene>
    <name evidence="9" type="ORF">E6C60_0325</name>
</gene>
<feature type="transmembrane region" description="Helical" evidence="7">
    <location>
        <begin position="39"/>
        <end position="57"/>
    </location>
</feature>
<feature type="domain" description="YetF C-terminal" evidence="8">
    <location>
        <begin position="87"/>
        <end position="206"/>
    </location>
</feature>
<name>A0A4P8XHX6_9BACL</name>
<evidence type="ECO:0000256" key="1">
    <source>
        <dbReference type="ARBA" id="ARBA00004651"/>
    </source>
</evidence>
<dbReference type="Pfam" id="PF04239">
    <property type="entry name" value="DUF421"/>
    <property type="match status" value="1"/>
</dbReference>
<dbReference type="InterPro" id="IPR007353">
    <property type="entry name" value="DUF421"/>
</dbReference>
<comment type="similarity">
    <text evidence="2">Belongs to the UPF0702 family.</text>
</comment>
<protein>
    <recommendedName>
        <fullName evidence="8">YetF C-terminal domain-containing protein</fullName>
    </recommendedName>
</protein>
<keyword evidence="10" id="KW-1185">Reference proteome</keyword>
<organism evidence="9 10">
    <name type="scientific">Paenibacillus algicola</name>
    <dbReference type="NCBI Taxonomy" id="2565926"/>
    <lineage>
        <taxon>Bacteria</taxon>
        <taxon>Bacillati</taxon>
        <taxon>Bacillota</taxon>
        <taxon>Bacilli</taxon>
        <taxon>Bacillales</taxon>
        <taxon>Paenibacillaceae</taxon>
        <taxon>Paenibacillus</taxon>
    </lineage>
</organism>
<comment type="subcellular location">
    <subcellularLocation>
        <location evidence="1">Cell membrane</location>
        <topology evidence="1">Multi-pass membrane protein</topology>
    </subcellularLocation>
</comment>
<evidence type="ECO:0000256" key="7">
    <source>
        <dbReference type="SAM" id="Phobius"/>
    </source>
</evidence>
<dbReference type="PANTHER" id="PTHR34582">
    <property type="entry name" value="UPF0702 TRANSMEMBRANE PROTEIN YCAP"/>
    <property type="match status" value="1"/>
</dbReference>
<evidence type="ECO:0000256" key="4">
    <source>
        <dbReference type="ARBA" id="ARBA00022692"/>
    </source>
</evidence>
<evidence type="ECO:0000259" key="8">
    <source>
        <dbReference type="Pfam" id="PF04239"/>
    </source>
</evidence>
<dbReference type="Gene3D" id="3.30.240.20">
    <property type="entry name" value="bsu07140 like domains"/>
    <property type="match status" value="2"/>
</dbReference>
<sequence>MLEWMKDCAVVLGRIVTIFPLMLIITLFMGRRSIGELPIFDYLIVLALGAVVGADIADPQIQHLPTAFAIVVIGIFQKIFSYAVITFRKFGKWVTFEPVIVIHHGKLIYPNIKKARYTIDNILQMLRENLVFNPSTVELALIEPNGQLSILEKSHTQGASPLVFPLIREGRIEPRVLASFQLEASWVHEELRRMDISLEDVFLATMDGKLRLHITLYQEQEHLNLPPLHY</sequence>
<keyword evidence="3" id="KW-1003">Cell membrane</keyword>